<reference evidence="3" key="1">
    <citation type="journal article" date="2014" name="Front. Microbiol.">
        <title>High frequency of phylogenetically diverse reductive dehalogenase-homologous genes in deep subseafloor sedimentary metagenomes.</title>
        <authorList>
            <person name="Kawai M."/>
            <person name="Futagami T."/>
            <person name="Toyoda A."/>
            <person name="Takaki Y."/>
            <person name="Nishi S."/>
            <person name="Hori S."/>
            <person name="Arai W."/>
            <person name="Tsubouchi T."/>
            <person name="Morono Y."/>
            <person name="Uchiyama I."/>
            <person name="Ito T."/>
            <person name="Fujiyama A."/>
            <person name="Inagaki F."/>
            <person name="Takami H."/>
        </authorList>
    </citation>
    <scope>NUCLEOTIDE SEQUENCE</scope>
    <source>
        <strain evidence="3">Expedition CK06-06</strain>
    </source>
</reference>
<dbReference type="InterPro" id="IPR036291">
    <property type="entry name" value="NAD(P)-bd_dom_sf"/>
</dbReference>
<dbReference type="AlphaFoldDB" id="X1LJI3"/>
<evidence type="ECO:0000313" key="3">
    <source>
        <dbReference type="EMBL" id="GAI02530.1"/>
    </source>
</evidence>
<proteinExistence type="inferred from homology"/>
<dbReference type="SUPFAM" id="SSF51735">
    <property type="entry name" value="NAD(P)-binding Rossmann-fold domains"/>
    <property type="match status" value="1"/>
</dbReference>
<comment type="similarity">
    <text evidence="1">Belongs to the short-chain dehydrogenases/reductases (SDR) family.</text>
</comment>
<dbReference type="InterPro" id="IPR002347">
    <property type="entry name" value="SDR_fam"/>
</dbReference>
<keyword evidence="2" id="KW-0560">Oxidoreductase</keyword>
<organism evidence="3">
    <name type="scientific">marine sediment metagenome</name>
    <dbReference type="NCBI Taxonomy" id="412755"/>
    <lineage>
        <taxon>unclassified sequences</taxon>
        <taxon>metagenomes</taxon>
        <taxon>ecological metagenomes</taxon>
    </lineage>
</organism>
<dbReference type="Gene3D" id="3.40.50.720">
    <property type="entry name" value="NAD(P)-binding Rossmann-like Domain"/>
    <property type="match status" value="1"/>
</dbReference>
<dbReference type="Pfam" id="PF00106">
    <property type="entry name" value="adh_short"/>
    <property type="match status" value="1"/>
</dbReference>
<dbReference type="GO" id="GO:0016491">
    <property type="term" value="F:oxidoreductase activity"/>
    <property type="evidence" value="ECO:0007669"/>
    <property type="project" value="UniProtKB-KW"/>
</dbReference>
<sequence length="126" mass="13503">MDLKLKGKVALVTGTASQIGYGKAIALTLAQEGCDVISADIDLKGAQKTAAEIEKLGRKSMAVKVDVANRSDVDKMVKAVIDKFGRIDILINNAGTSSRVQPFMQMTKSDWDIDIGVNLYGQMNVA</sequence>
<dbReference type="EMBL" id="BARV01010872">
    <property type="protein sequence ID" value="GAI02530.1"/>
    <property type="molecule type" value="Genomic_DNA"/>
</dbReference>
<name>X1LJI3_9ZZZZ</name>
<accession>X1LJI3</accession>
<dbReference type="PANTHER" id="PTHR43669">
    <property type="entry name" value="5-KETO-D-GLUCONATE 5-REDUCTASE"/>
    <property type="match status" value="1"/>
</dbReference>
<feature type="non-terminal residue" evidence="3">
    <location>
        <position position="126"/>
    </location>
</feature>
<evidence type="ECO:0008006" key="4">
    <source>
        <dbReference type="Google" id="ProtNLM"/>
    </source>
</evidence>
<comment type="caution">
    <text evidence="3">The sequence shown here is derived from an EMBL/GenBank/DDBJ whole genome shotgun (WGS) entry which is preliminary data.</text>
</comment>
<dbReference type="PANTHER" id="PTHR43669:SF14">
    <property type="entry name" value="OXIDOREDUCTASE"/>
    <property type="match status" value="1"/>
</dbReference>
<evidence type="ECO:0000256" key="1">
    <source>
        <dbReference type="ARBA" id="ARBA00006484"/>
    </source>
</evidence>
<protein>
    <recommendedName>
        <fullName evidence="4">Short-chain dehydrogenase/reductase SDR</fullName>
    </recommendedName>
</protein>
<dbReference type="PRINTS" id="PR00081">
    <property type="entry name" value="GDHRDH"/>
</dbReference>
<gene>
    <name evidence="3" type="ORF">S06H3_20874</name>
</gene>
<evidence type="ECO:0000256" key="2">
    <source>
        <dbReference type="ARBA" id="ARBA00023002"/>
    </source>
</evidence>